<dbReference type="Proteomes" id="UP000005551">
    <property type="component" value="Unassembled WGS sequence"/>
</dbReference>
<proteinExistence type="predicted"/>
<comment type="caution">
    <text evidence="3">The sequence shown here is derived from an EMBL/GenBank/DDBJ whole genome shotgun (WGS) entry which is preliminary data.</text>
</comment>
<gene>
    <name evidence="3" type="ORF">A3SI_18507</name>
</gene>
<evidence type="ECO:0008006" key="5">
    <source>
        <dbReference type="Google" id="ProtNLM"/>
    </source>
</evidence>
<dbReference type="AlphaFoldDB" id="I5BU43"/>
<evidence type="ECO:0000313" key="4">
    <source>
        <dbReference type="Proteomes" id="UP000005551"/>
    </source>
</evidence>
<feature type="transmembrane region" description="Helical" evidence="2">
    <location>
        <begin position="18"/>
        <end position="36"/>
    </location>
</feature>
<organism evidence="3 4">
    <name type="scientific">Nitritalea halalkaliphila LW7</name>
    <dbReference type="NCBI Taxonomy" id="1189621"/>
    <lineage>
        <taxon>Bacteria</taxon>
        <taxon>Pseudomonadati</taxon>
        <taxon>Bacteroidota</taxon>
        <taxon>Cytophagia</taxon>
        <taxon>Cytophagales</taxon>
        <taxon>Cyclobacteriaceae</taxon>
        <taxon>Nitritalea</taxon>
    </lineage>
</organism>
<dbReference type="OrthoDB" id="848185at2"/>
<keyword evidence="1" id="KW-0175">Coiled coil</keyword>
<dbReference type="STRING" id="1189621.A3SI_18507"/>
<sequence length="305" mass="35226">MQTNPTPPPARSDRNKNILIIALAILVLISGIKLFLDHQDKNKKTQEILVLSEENNEINQRLDSVTYQLDLRIQEIERLGGDVAALEEIRTQLINERNSEKRRSAQEIERLNQRLKSYIALLDEKDDEIIALRNENQQLFAENQDLKTNQARIEERVVELDQRREELEKKVDLAARLKAENIEIAAVNRRGRERTDGFRNRQLETLKISFTLADNPVAPHGPRDIFIQILAPNSQPIFDIAKGSGTFMIDGREEFYTMSQAIMFDNTQQALENFYDKETKYDTGEHTVRIYADGYLIGTGKFEVK</sequence>
<evidence type="ECO:0000256" key="1">
    <source>
        <dbReference type="SAM" id="Coils"/>
    </source>
</evidence>
<keyword evidence="2" id="KW-1133">Transmembrane helix</keyword>
<keyword evidence="4" id="KW-1185">Reference proteome</keyword>
<keyword evidence="2" id="KW-0472">Membrane</keyword>
<dbReference type="PATRIC" id="fig|1189621.3.peg.3840"/>
<name>I5BU43_9BACT</name>
<evidence type="ECO:0000256" key="2">
    <source>
        <dbReference type="SAM" id="Phobius"/>
    </source>
</evidence>
<protein>
    <recommendedName>
        <fullName evidence="5">Chromosome segregation protein SMC</fullName>
    </recommendedName>
</protein>
<accession>I5BU43</accession>
<keyword evidence="2" id="KW-0812">Transmembrane</keyword>
<reference evidence="3 4" key="1">
    <citation type="submission" date="2012-05" db="EMBL/GenBank/DDBJ databases">
        <title>Genome sequence of Nitritalea halalkaliphila LW7.</title>
        <authorList>
            <person name="Jangir P.K."/>
            <person name="Singh A."/>
            <person name="Shivaji S."/>
            <person name="Sharma R."/>
        </authorList>
    </citation>
    <scope>NUCLEOTIDE SEQUENCE [LARGE SCALE GENOMIC DNA]</scope>
    <source>
        <strain evidence="3 4">LW7</strain>
    </source>
</reference>
<dbReference type="RefSeq" id="WP_009057277.1">
    <property type="nucleotide sequence ID" value="NZ_AJYA01000067.1"/>
</dbReference>
<dbReference type="EMBL" id="AJYA01000067">
    <property type="protein sequence ID" value="EIM73095.1"/>
    <property type="molecule type" value="Genomic_DNA"/>
</dbReference>
<feature type="coiled-coil region" evidence="1">
    <location>
        <begin position="41"/>
        <end position="180"/>
    </location>
</feature>
<evidence type="ECO:0000313" key="3">
    <source>
        <dbReference type="EMBL" id="EIM73095.1"/>
    </source>
</evidence>